<evidence type="ECO:0000313" key="2">
    <source>
        <dbReference type="Proteomes" id="UP001056120"/>
    </source>
</evidence>
<reference evidence="1 2" key="2">
    <citation type="journal article" date="2022" name="Mol. Ecol. Resour.">
        <title>The genomes of chicory, endive, great burdock and yacon provide insights into Asteraceae paleo-polyploidization history and plant inulin production.</title>
        <authorList>
            <person name="Fan W."/>
            <person name="Wang S."/>
            <person name="Wang H."/>
            <person name="Wang A."/>
            <person name="Jiang F."/>
            <person name="Liu H."/>
            <person name="Zhao H."/>
            <person name="Xu D."/>
            <person name="Zhang Y."/>
        </authorList>
    </citation>
    <scope>NUCLEOTIDE SEQUENCE [LARGE SCALE GENOMIC DNA]</scope>
    <source>
        <strain evidence="2">cv. Yunnan</strain>
        <tissue evidence="1">Leaves</tissue>
    </source>
</reference>
<keyword evidence="2" id="KW-1185">Reference proteome</keyword>
<organism evidence="1 2">
    <name type="scientific">Smallanthus sonchifolius</name>
    <dbReference type="NCBI Taxonomy" id="185202"/>
    <lineage>
        <taxon>Eukaryota</taxon>
        <taxon>Viridiplantae</taxon>
        <taxon>Streptophyta</taxon>
        <taxon>Embryophyta</taxon>
        <taxon>Tracheophyta</taxon>
        <taxon>Spermatophyta</taxon>
        <taxon>Magnoliopsida</taxon>
        <taxon>eudicotyledons</taxon>
        <taxon>Gunneridae</taxon>
        <taxon>Pentapetalae</taxon>
        <taxon>asterids</taxon>
        <taxon>campanulids</taxon>
        <taxon>Asterales</taxon>
        <taxon>Asteraceae</taxon>
        <taxon>Asteroideae</taxon>
        <taxon>Heliantheae alliance</taxon>
        <taxon>Millerieae</taxon>
        <taxon>Smallanthus</taxon>
    </lineage>
</organism>
<sequence length="94" mass="10581">MDALMLIPAYGKQGDFNKSEIVFSYLNKKGYPPSVKSLTALIEAYGKRLSIQQGRSNIQKNAIFKTRVVAITHQIVLKIFVEIQRSKVKPDADI</sequence>
<proteinExistence type="predicted"/>
<dbReference type="Proteomes" id="UP001056120">
    <property type="component" value="Linkage Group LG24"/>
</dbReference>
<name>A0ACB9AQU0_9ASTR</name>
<reference evidence="2" key="1">
    <citation type="journal article" date="2022" name="Mol. Ecol. Resour.">
        <title>The genomes of chicory, endive, great burdock and yacon provide insights into Asteraceae palaeo-polyploidization history and plant inulin production.</title>
        <authorList>
            <person name="Fan W."/>
            <person name="Wang S."/>
            <person name="Wang H."/>
            <person name="Wang A."/>
            <person name="Jiang F."/>
            <person name="Liu H."/>
            <person name="Zhao H."/>
            <person name="Xu D."/>
            <person name="Zhang Y."/>
        </authorList>
    </citation>
    <scope>NUCLEOTIDE SEQUENCE [LARGE SCALE GENOMIC DNA]</scope>
    <source>
        <strain evidence="2">cv. Yunnan</strain>
    </source>
</reference>
<gene>
    <name evidence="1" type="ORF">L1987_70778</name>
</gene>
<evidence type="ECO:0000313" key="1">
    <source>
        <dbReference type="EMBL" id="KAI3712227.1"/>
    </source>
</evidence>
<accession>A0ACB9AQU0</accession>
<protein>
    <submittedName>
        <fullName evidence="1">Uncharacterized protein</fullName>
    </submittedName>
</protein>
<dbReference type="EMBL" id="CM042041">
    <property type="protein sequence ID" value="KAI3712227.1"/>
    <property type="molecule type" value="Genomic_DNA"/>
</dbReference>
<comment type="caution">
    <text evidence="1">The sequence shown here is derived from an EMBL/GenBank/DDBJ whole genome shotgun (WGS) entry which is preliminary data.</text>
</comment>